<gene>
    <name evidence="2" type="ORF">AGOR_G00020400</name>
</gene>
<name>A0A8T3E7T4_9TELE</name>
<evidence type="ECO:0000256" key="1">
    <source>
        <dbReference type="SAM" id="MobiDB-lite"/>
    </source>
</evidence>
<keyword evidence="3" id="KW-1185">Reference proteome</keyword>
<dbReference type="Proteomes" id="UP000829720">
    <property type="component" value="Unassembled WGS sequence"/>
</dbReference>
<comment type="caution">
    <text evidence="2">The sequence shown here is derived from an EMBL/GenBank/DDBJ whole genome shotgun (WGS) entry which is preliminary data.</text>
</comment>
<evidence type="ECO:0000313" key="3">
    <source>
        <dbReference type="Proteomes" id="UP000829720"/>
    </source>
</evidence>
<proteinExistence type="predicted"/>
<accession>A0A8T3E7T4</accession>
<feature type="compositionally biased region" description="Basic and acidic residues" evidence="1">
    <location>
        <begin position="1"/>
        <end position="20"/>
    </location>
</feature>
<reference evidence="2" key="1">
    <citation type="submission" date="2021-01" db="EMBL/GenBank/DDBJ databases">
        <authorList>
            <person name="Zahm M."/>
            <person name="Roques C."/>
            <person name="Cabau C."/>
            <person name="Klopp C."/>
            <person name="Donnadieu C."/>
            <person name="Jouanno E."/>
            <person name="Lampietro C."/>
            <person name="Louis A."/>
            <person name="Herpin A."/>
            <person name="Echchiki A."/>
            <person name="Berthelot C."/>
            <person name="Parey E."/>
            <person name="Roest-Crollius H."/>
            <person name="Braasch I."/>
            <person name="Postlethwait J."/>
            <person name="Bobe J."/>
            <person name="Montfort J."/>
            <person name="Bouchez O."/>
            <person name="Begum T."/>
            <person name="Mejri S."/>
            <person name="Adams A."/>
            <person name="Chen W.-J."/>
            <person name="Guiguen Y."/>
        </authorList>
    </citation>
    <scope>NUCLEOTIDE SEQUENCE</scope>
    <source>
        <tissue evidence="2">Blood</tissue>
    </source>
</reference>
<evidence type="ECO:0000313" key="2">
    <source>
        <dbReference type="EMBL" id="KAI1902848.1"/>
    </source>
</evidence>
<protein>
    <submittedName>
        <fullName evidence="2">Uncharacterized protein</fullName>
    </submittedName>
</protein>
<organism evidence="2 3">
    <name type="scientific">Albula goreensis</name>
    <dbReference type="NCBI Taxonomy" id="1534307"/>
    <lineage>
        <taxon>Eukaryota</taxon>
        <taxon>Metazoa</taxon>
        <taxon>Chordata</taxon>
        <taxon>Craniata</taxon>
        <taxon>Vertebrata</taxon>
        <taxon>Euteleostomi</taxon>
        <taxon>Actinopterygii</taxon>
        <taxon>Neopterygii</taxon>
        <taxon>Teleostei</taxon>
        <taxon>Albuliformes</taxon>
        <taxon>Albulidae</taxon>
        <taxon>Albula</taxon>
    </lineage>
</organism>
<sequence>MICRKSEGYEERTTRERDEIAAPQKPPTIQCHKQLPHASPPAPLLGERIAHPVWGKIKSPPGETPPPASPSAFGVGGIGPAMCHPLRD</sequence>
<feature type="region of interest" description="Disordered" evidence="1">
    <location>
        <begin position="1"/>
        <end position="88"/>
    </location>
</feature>
<dbReference type="AlphaFoldDB" id="A0A8T3E7T4"/>
<dbReference type="EMBL" id="JAERUA010000002">
    <property type="protein sequence ID" value="KAI1902848.1"/>
    <property type="molecule type" value="Genomic_DNA"/>
</dbReference>